<gene>
    <name evidence="1" type="ORF">SAMN04487850_0769</name>
</gene>
<keyword evidence="2" id="KW-1185">Reference proteome</keyword>
<dbReference type="Proteomes" id="UP000199373">
    <property type="component" value="Unassembled WGS sequence"/>
</dbReference>
<dbReference type="EMBL" id="FOIQ01000001">
    <property type="protein sequence ID" value="SEV89179.1"/>
    <property type="molecule type" value="Genomic_DNA"/>
</dbReference>
<evidence type="ECO:0000313" key="2">
    <source>
        <dbReference type="Proteomes" id="UP000199373"/>
    </source>
</evidence>
<sequence length="93" mass="10547">MEENKEKVSPKYADYKVKATVIESHCPKYKVGDVVCFEGSMLDKEHSDNVCMVAMNAIYPFVYAFRRGGNLRNGPYQCTDCGETVKFIIEIVP</sequence>
<name>A0A1I0MMQ6_9BACT</name>
<reference evidence="1 2" key="1">
    <citation type="submission" date="2016-10" db="EMBL/GenBank/DDBJ databases">
        <authorList>
            <person name="de Groot N.N."/>
        </authorList>
    </citation>
    <scope>NUCLEOTIDE SEQUENCE [LARGE SCALE GENOMIC DNA]</scope>
    <source>
        <strain evidence="1 2">TC2-24</strain>
    </source>
</reference>
<dbReference type="AlphaFoldDB" id="A0A1I0MMQ6"/>
<proteinExistence type="predicted"/>
<dbReference type="NCBIfam" id="TIGR04076">
    <property type="entry name" value="TIGR04076 family protein"/>
    <property type="match status" value="1"/>
</dbReference>
<dbReference type="RefSeq" id="WP_091899817.1">
    <property type="nucleotide sequence ID" value="NZ_FOIQ01000001.1"/>
</dbReference>
<organism evidence="1 2">
    <name type="scientific">Prevotella aff. ruminicola Tc2-24</name>
    <dbReference type="NCBI Taxonomy" id="81582"/>
    <lineage>
        <taxon>Bacteria</taxon>
        <taxon>Pseudomonadati</taxon>
        <taxon>Bacteroidota</taxon>
        <taxon>Bacteroidia</taxon>
        <taxon>Bacteroidales</taxon>
        <taxon>Prevotellaceae</taxon>
        <taxon>Prevotella</taxon>
    </lineage>
</organism>
<evidence type="ECO:0000313" key="1">
    <source>
        <dbReference type="EMBL" id="SEV89179.1"/>
    </source>
</evidence>
<dbReference type="InterPro" id="IPR023811">
    <property type="entry name" value="CHP04076"/>
</dbReference>
<accession>A0A1I0MMQ6</accession>
<protein>
    <submittedName>
        <fullName evidence="1">TIGR04076 family protein</fullName>
    </submittedName>
</protein>